<dbReference type="Pfam" id="PF14907">
    <property type="entry name" value="NTP_transf_5"/>
    <property type="match status" value="1"/>
</dbReference>
<reference evidence="1" key="1">
    <citation type="submission" date="2020-08" db="EMBL/GenBank/DDBJ databases">
        <title>Genome public.</title>
        <authorList>
            <person name="Liu C."/>
            <person name="Sun Q."/>
        </authorList>
    </citation>
    <scope>NUCLEOTIDE SEQUENCE</scope>
    <source>
        <strain evidence="1">H8</strain>
    </source>
</reference>
<gene>
    <name evidence="1" type="ORF">H8698_07845</name>
</gene>
<keyword evidence="2" id="KW-1185">Reference proteome</keyword>
<comment type="caution">
    <text evidence="1">The sequence shown here is derived from an EMBL/GenBank/DDBJ whole genome shotgun (WGS) entry which is preliminary data.</text>
</comment>
<name>A0A926DM91_9FIRM</name>
<dbReference type="Proteomes" id="UP000611762">
    <property type="component" value="Unassembled WGS sequence"/>
</dbReference>
<proteinExistence type="predicted"/>
<accession>A0A926DM91</accession>
<sequence>MNYDEFLNNIRMLSRGETPGQDMTELLQTHNCGCLLSQEKRDLTADTLNKICIGERFRACKAVFAAFEENNIPYAVIKGAVLSEMAYGDAFCRRSGDIDLLLLRENIDMAKQIMLNCGFVQGRVTDEGIVPFNRRELLFQISASHQTAPFIKKTANPVCPYVNVDVNLDIFWGESDVKADMPFVLEHTECAEINGLKLKKLTPELEFIALCLHHYKDANSIYLLWQKGLSLSLFCDIYFYLKNNRLNLQSLKAACRHLQAEDFVYYCVYYCNEIFNDGLLAPCLEALKTETSERNLNAFGLEKAERKPWNISFAERLFSGCLKQYFEKVLSPEDLQKIKINSELM</sequence>
<dbReference type="InterPro" id="IPR039498">
    <property type="entry name" value="NTP_transf_5"/>
</dbReference>
<dbReference type="RefSeq" id="WP_249312377.1">
    <property type="nucleotide sequence ID" value="NZ_JACRSU010000003.1"/>
</dbReference>
<evidence type="ECO:0000313" key="1">
    <source>
        <dbReference type="EMBL" id="MBC8540886.1"/>
    </source>
</evidence>
<dbReference type="EMBL" id="JACRSU010000003">
    <property type="protein sequence ID" value="MBC8540886.1"/>
    <property type="molecule type" value="Genomic_DNA"/>
</dbReference>
<organism evidence="1 2">
    <name type="scientific">Congzhengia minquanensis</name>
    <dbReference type="NCBI Taxonomy" id="2763657"/>
    <lineage>
        <taxon>Bacteria</taxon>
        <taxon>Bacillati</taxon>
        <taxon>Bacillota</taxon>
        <taxon>Clostridia</taxon>
        <taxon>Eubacteriales</taxon>
        <taxon>Oscillospiraceae</taxon>
        <taxon>Congzhengia</taxon>
    </lineage>
</organism>
<evidence type="ECO:0000313" key="2">
    <source>
        <dbReference type="Proteomes" id="UP000611762"/>
    </source>
</evidence>
<protein>
    <submittedName>
        <fullName evidence="1">Nucleotidyltransferase family protein</fullName>
    </submittedName>
</protein>
<dbReference type="AlphaFoldDB" id="A0A926DM91"/>